<evidence type="ECO:0000313" key="4">
    <source>
        <dbReference type="Proteomes" id="UP001501072"/>
    </source>
</evidence>
<keyword evidence="4" id="KW-1185">Reference proteome</keyword>
<keyword evidence="2" id="KW-1133">Transmembrane helix</keyword>
<organism evidence="3 4">
    <name type="scientific">Streptomyces thermogriseus</name>
    <dbReference type="NCBI Taxonomy" id="75292"/>
    <lineage>
        <taxon>Bacteria</taxon>
        <taxon>Bacillati</taxon>
        <taxon>Actinomycetota</taxon>
        <taxon>Actinomycetes</taxon>
        <taxon>Kitasatosporales</taxon>
        <taxon>Streptomycetaceae</taxon>
        <taxon>Streptomyces</taxon>
    </lineage>
</organism>
<evidence type="ECO:0000313" key="3">
    <source>
        <dbReference type="EMBL" id="GAA1005992.1"/>
    </source>
</evidence>
<keyword evidence="2" id="KW-0472">Membrane</keyword>
<dbReference type="Proteomes" id="UP001501072">
    <property type="component" value="Unassembled WGS sequence"/>
</dbReference>
<dbReference type="RefSeq" id="WP_346072292.1">
    <property type="nucleotide sequence ID" value="NZ_BAAAHU010000008.1"/>
</dbReference>
<evidence type="ECO:0008006" key="5">
    <source>
        <dbReference type="Google" id="ProtNLM"/>
    </source>
</evidence>
<accession>A0ABN1SV19</accession>
<name>A0ABN1SV19_9ACTN</name>
<feature type="coiled-coil region" evidence="1">
    <location>
        <begin position="47"/>
        <end position="81"/>
    </location>
</feature>
<dbReference type="EMBL" id="BAAAHU010000008">
    <property type="protein sequence ID" value="GAA1005992.1"/>
    <property type="molecule type" value="Genomic_DNA"/>
</dbReference>
<reference evidence="3 4" key="1">
    <citation type="journal article" date="2019" name="Int. J. Syst. Evol. Microbiol.">
        <title>The Global Catalogue of Microorganisms (GCM) 10K type strain sequencing project: providing services to taxonomists for standard genome sequencing and annotation.</title>
        <authorList>
            <consortium name="The Broad Institute Genomics Platform"/>
            <consortium name="The Broad Institute Genome Sequencing Center for Infectious Disease"/>
            <person name="Wu L."/>
            <person name="Ma J."/>
        </authorList>
    </citation>
    <scope>NUCLEOTIDE SEQUENCE [LARGE SCALE GENOMIC DNA]</scope>
    <source>
        <strain evidence="3 4">JCM 11269</strain>
    </source>
</reference>
<evidence type="ECO:0000256" key="1">
    <source>
        <dbReference type="SAM" id="Coils"/>
    </source>
</evidence>
<sequence length="104" mass="11814">MNEQRVTLAAEAEELGVLVGAVGAAGFFALLIVIVWQVAATWRARMLASREEQYKELATKYAQLLEDTVELQRRMAEDQRQVLNELAQTRLAVSSMEKMMREIE</sequence>
<evidence type="ECO:0000256" key="2">
    <source>
        <dbReference type="SAM" id="Phobius"/>
    </source>
</evidence>
<gene>
    <name evidence="3" type="ORF">GCM10009564_12150</name>
</gene>
<feature type="transmembrane region" description="Helical" evidence="2">
    <location>
        <begin position="15"/>
        <end position="40"/>
    </location>
</feature>
<comment type="caution">
    <text evidence="3">The sequence shown here is derived from an EMBL/GenBank/DDBJ whole genome shotgun (WGS) entry which is preliminary data.</text>
</comment>
<protein>
    <recommendedName>
        <fullName evidence="5">Secreted protein</fullName>
    </recommendedName>
</protein>
<keyword evidence="1" id="KW-0175">Coiled coil</keyword>
<keyword evidence="2" id="KW-0812">Transmembrane</keyword>
<proteinExistence type="predicted"/>